<dbReference type="AlphaFoldDB" id="A0A0G4HSS5"/>
<dbReference type="GO" id="GO:0016020">
    <property type="term" value="C:membrane"/>
    <property type="evidence" value="ECO:0007669"/>
    <property type="project" value="UniProtKB-SubCell"/>
</dbReference>
<feature type="region of interest" description="Disordered" evidence="5">
    <location>
        <begin position="394"/>
        <end position="443"/>
    </location>
</feature>
<feature type="transmembrane region" description="Helical" evidence="6">
    <location>
        <begin position="210"/>
        <end position="231"/>
    </location>
</feature>
<feature type="transmembrane region" description="Helical" evidence="6">
    <location>
        <begin position="158"/>
        <end position="175"/>
    </location>
</feature>
<dbReference type="InterPro" id="IPR004853">
    <property type="entry name" value="Sugar_P_trans_dom"/>
</dbReference>
<protein>
    <recommendedName>
        <fullName evidence="7">Sugar phosphate transporter domain-containing protein</fullName>
    </recommendedName>
</protein>
<dbReference type="Pfam" id="PF03151">
    <property type="entry name" value="TPT"/>
    <property type="match status" value="1"/>
</dbReference>
<dbReference type="PANTHER" id="PTHR11132">
    <property type="entry name" value="SOLUTE CARRIER FAMILY 35"/>
    <property type="match status" value="1"/>
</dbReference>
<evidence type="ECO:0000256" key="1">
    <source>
        <dbReference type="ARBA" id="ARBA00004141"/>
    </source>
</evidence>
<keyword evidence="3 6" id="KW-1133">Transmembrane helix</keyword>
<feature type="compositionally biased region" description="Basic and acidic residues" evidence="5">
    <location>
        <begin position="394"/>
        <end position="413"/>
    </location>
</feature>
<reference evidence="8" key="1">
    <citation type="submission" date="2014-11" db="EMBL/GenBank/DDBJ databases">
        <authorList>
            <person name="Otto D Thomas"/>
            <person name="Naeem Raeece"/>
        </authorList>
    </citation>
    <scope>NUCLEOTIDE SEQUENCE</scope>
</reference>
<feature type="transmembrane region" description="Helical" evidence="6">
    <location>
        <begin position="340"/>
        <end position="361"/>
    </location>
</feature>
<name>A0A0G4HSS5_9ALVE</name>
<feature type="compositionally biased region" description="Polar residues" evidence="5">
    <location>
        <begin position="31"/>
        <end position="47"/>
    </location>
</feature>
<keyword evidence="4 6" id="KW-0472">Membrane</keyword>
<dbReference type="EMBL" id="CDMZ01003734">
    <property type="protein sequence ID" value="CEM47394.1"/>
    <property type="molecule type" value="Genomic_DNA"/>
</dbReference>
<evidence type="ECO:0000256" key="5">
    <source>
        <dbReference type="SAM" id="MobiDB-lite"/>
    </source>
</evidence>
<dbReference type="PhylomeDB" id="A0A0G4HSS5"/>
<evidence type="ECO:0000256" key="6">
    <source>
        <dbReference type="SAM" id="Phobius"/>
    </source>
</evidence>
<accession>A0A0G4HSS5</accession>
<feature type="transmembrane region" description="Helical" evidence="6">
    <location>
        <begin position="181"/>
        <end position="203"/>
    </location>
</feature>
<feature type="transmembrane region" description="Helical" evidence="6">
    <location>
        <begin position="77"/>
        <end position="98"/>
    </location>
</feature>
<dbReference type="InterPro" id="IPR037185">
    <property type="entry name" value="EmrE-like"/>
</dbReference>
<proteinExistence type="predicted"/>
<dbReference type="SUPFAM" id="SSF103481">
    <property type="entry name" value="Multidrug resistance efflux transporter EmrE"/>
    <property type="match status" value="2"/>
</dbReference>
<feature type="transmembrane region" description="Helical" evidence="6">
    <location>
        <begin position="367"/>
        <end position="386"/>
    </location>
</feature>
<feature type="transmembrane region" description="Helical" evidence="6">
    <location>
        <begin position="309"/>
        <end position="328"/>
    </location>
</feature>
<sequence length="443" mass="48266">MEADRVTQGGVLDAPLKSSTIERFPYKKASSPAQTRASSSDVETGNEPQEEEPLLERNPTKQKNSFKQFLDRFVPSNIGEVIFACVLWYTSGIGLTAINKEIFAVHHFNYPMSVTTLHFIFTCIGTYCGFALADKYNKKTGKDIPKMLKWPEVDWKKDWLSIVMIGSLTTVAIVFSNEAFAHVGISLMHVIKSFAPVSTYLVAAAFGLESLTWTLAGAVVAISASVLFAVQGLEGDMIGIVLVSLVVLMSAVRFVLIQYTGVRLSSLQQILVTQPVGLLLLLPFAVTMELPSLSHAVYGLYVSGNRDEIVSLSWLVAVSMFMALLVNFSNFYMVQVTSGLTLTVIGQVKLMCTVLMGELSFGETVPPGNWAALAICCTGLVIYSRVRADMKEAEKREKEKAALRENEGGRTNEEEGEGGPSRADSAEAETEAGGEGLDADKKR</sequence>
<evidence type="ECO:0000256" key="4">
    <source>
        <dbReference type="ARBA" id="ARBA00023136"/>
    </source>
</evidence>
<feature type="transmembrane region" description="Helical" evidence="6">
    <location>
        <begin position="276"/>
        <end position="297"/>
    </location>
</feature>
<feature type="transmembrane region" description="Helical" evidence="6">
    <location>
        <begin position="118"/>
        <end position="137"/>
    </location>
</feature>
<gene>
    <name evidence="8" type="ORF">Cvel_8320</name>
</gene>
<evidence type="ECO:0000256" key="2">
    <source>
        <dbReference type="ARBA" id="ARBA00022692"/>
    </source>
</evidence>
<feature type="transmembrane region" description="Helical" evidence="6">
    <location>
        <begin position="237"/>
        <end position="256"/>
    </location>
</feature>
<organism evidence="8">
    <name type="scientific">Chromera velia CCMP2878</name>
    <dbReference type="NCBI Taxonomy" id="1169474"/>
    <lineage>
        <taxon>Eukaryota</taxon>
        <taxon>Sar</taxon>
        <taxon>Alveolata</taxon>
        <taxon>Colpodellida</taxon>
        <taxon>Chromeraceae</taxon>
        <taxon>Chromera</taxon>
    </lineage>
</organism>
<feature type="domain" description="Sugar phosphate transporter" evidence="7">
    <location>
        <begin position="82"/>
        <end position="384"/>
    </location>
</feature>
<comment type="subcellular location">
    <subcellularLocation>
        <location evidence="1">Membrane</location>
        <topology evidence="1">Multi-pass membrane protein</topology>
    </subcellularLocation>
</comment>
<evidence type="ECO:0000256" key="3">
    <source>
        <dbReference type="ARBA" id="ARBA00022989"/>
    </source>
</evidence>
<evidence type="ECO:0000313" key="8">
    <source>
        <dbReference type="EMBL" id="CEM47394.1"/>
    </source>
</evidence>
<dbReference type="VEuPathDB" id="CryptoDB:Cvel_8320"/>
<evidence type="ECO:0000259" key="7">
    <source>
        <dbReference type="Pfam" id="PF03151"/>
    </source>
</evidence>
<keyword evidence="2 6" id="KW-0812">Transmembrane</keyword>
<feature type="region of interest" description="Disordered" evidence="5">
    <location>
        <begin position="23"/>
        <end position="58"/>
    </location>
</feature>
<dbReference type="InterPro" id="IPR050186">
    <property type="entry name" value="TPT_transporter"/>
</dbReference>